<dbReference type="EC" id="3.5.1.1" evidence="1"/>
<evidence type="ECO:0000256" key="3">
    <source>
        <dbReference type="ARBA" id="ARBA00022801"/>
    </source>
</evidence>
<dbReference type="GeneID" id="100164179"/>
<feature type="repeat" description="ANK" evidence="6">
    <location>
        <begin position="626"/>
        <end position="648"/>
    </location>
</feature>
<dbReference type="InterPro" id="IPR036152">
    <property type="entry name" value="Asp/glu_Ase-like_sf"/>
</dbReference>
<dbReference type="InterPro" id="IPR006034">
    <property type="entry name" value="Asparaginase/glutaminase-like"/>
</dbReference>
<dbReference type="PIRSF" id="PIRSF001220">
    <property type="entry name" value="L-ASNase_gatD"/>
    <property type="match status" value="1"/>
</dbReference>
<organism evidence="11 12">
    <name type="scientific">Acyrthosiphon pisum</name>
    <name type="common">Pea aphid</name>
    <dbReference type="NCBI Taxonomy" id="7029"/>
    <lineage>
        <taxon>Eukaryota</taxon>
        <taxon>Metazoa</taxon>
        <taxon>Ecdysozoa</taxon>
        <taxon>Arthropoda</taxon>
        <taxon>Hexapoda</taxon>
        <taxon>Insecta</taxon>
        <taxon>Pterygota</taxon>
        <taxon>Neoptera</taxon>
        <taxon>Paraneoptera</taxon>
        <taxon>Hemiptera</taxon>
        <taxon>Sternorrhyncha</taxon>
        <taxon>Aphidomorpha</taxon>
        <taxon>Aphidoidea</taxon>
        <taxon>Aphididae</taxon>
        <taxon>Macrosiphini</taxon>
        <taxon>Acyrthosiphon</taxon>
    </lineage>
</organism>
<dbReference type="FunFam" id="3.40.50.1170:FF:000003">
    <property type="entry name" value="60 kDa lysophospholipase"/>
    <property type="match status" value="1"/>
</dbReference>
<dbReference type="Gene3D" id="1.25.40.20">
    <property type="entry name" value="Ankyrin repeat-containing domain"/>
    <property type="match status" value="2"/>
</dbReference>
<dbReference type="Pfam" id="PF12796">
    <property type="entry name" value="Ank_2"/>
    <property type="match status" value="1"/>
</dbReference>
<dbReference type="Proteomes" id="UP000007819">
    <property type="component" value="Chromosome X"/>
</dbReference>
<keyword evidence="2" id="KW-0677">Repeat</keyword>
<dbReference type="InterPro" id="IPR041725">
    <property type="entry name" value="L-asparaginase_I"/>
</dbReference>
<keyword evidence="12" id="KW-1185">Reference proteome</keyword>
<dbReference type="InterPro" id="IPR040919">
    <property type="entry name" value="Asparaginase_C"/>
</dbReference>
<evidence type="ECO:0000256" key="1">
    <source>
        <dbReference type="ARBA" id="ARBA00012920"/>
    </source>
</evidence>
<dbReference type="PROSITE" id="PS50297">
    <property type="entry name" value="ANK_REP_REGION"/>
    <property type="match status" value="2"/>
</dbReference>
<evidence type="ECO:0000256" key="7">
    <source>
        <dbReference type="PROSITE-ProRule" id="PRU10100"/>
    </source>
</evidence>
<feature type="active site" evidence="7">
    <location>
        <position position="205"/>
    </location>
</feature>
<dbReference type="InterPro" id="IPR027475">
    <property type="entry name" value="Asparaginase/glutaminase_AS2"/>
</dbReference>
<proteinExistence type="inferred from homology"/>
<sequence>MDQKPQLESRPNGDIPKSPATIGVSDENGHPININESQSFRRLSSPSPSYLGSTPSQSYLGSTPPQSFRRRCDSMTKTEDGDQNESKVLVIYTGGTIGMIRNDDNMLVPTPSNGNSTDFLMEHKMRQDHRLYDAKYAQHKYGASMNCSPLVLPMVKGFRRIVYSVYQYPELLDSSNMCMRDWRSIAEDIWQAYELYDGFVVLHGTDTLAYTASALSFMFENLGKTIIITGAQLPVFDLRSDGSDNFVTSLLMAGNYCIPEVTILFHNKLLRGNRTVKVDCESFAAFDSPNLAPLAVIGIDINVSFRQIFRPRSIEKFAVHLQLDENVSLLRIFPNITADTVRTFLQPPIRGVVLQTYGAGNLPGNRADIMAELKAATDRGVIVFNCSQCFKGSVTAVYQTGHVLNQVGVISGNDITPEAALAKLSYVLSKDDWDLSTKRMMLGANLRGEMSGGPPKPARKNRAADEWDLVDAVARTLLHVNGSQELTALGGVLFPAMLGNAVARSDLSKLDELKGFGADFSAQNADGRTALHLACALGDVRIVRYLLLNGASVHIKDKFDRTPLIDAVENDRNDVVALLRRCGAHLNSPAKHVGQQLCNAAAKGNLQRLRSYAAAGADPYSANDMYGRTPLHAAALTNQTEVVEYLLSLHVAVFALGHVDAGPPADLLGVTPVDVARAAGHAVLAEKLQQHFKNPNGYEKKQLPQLNGDGVEHKEKA</sequence>
<dbReference type="KEGG" id="api:100164179"/>
<comment type="similarity">
    <text evidence="5">In the N-terminal section; belongs to the asparaginase 1 family.</text>
</comment>
<protein>
    <recommendedName>
        <fullName evidence="1">asparaginase</fullName>
        <ecNumber evidence="1">3.5.1.1</ecNumber>
    </recommendedName>
</protein>
<evidence type="ECO:0000259" key="10">
    <source>
        <dbReference type="Pfam" id="PF17763"/>
    </source>
</evidence>
<evidence type="ECO:0000256" key="8">
    <source>
        <dbReference type="SAM" id="MobiDB-lite"/>
    </source>
</evidence>
<dbReference type="InterPro" id="IPR036770">
    <property type="entry name" value="Ankyrin_rpt-contain_sf"/>
</dbReference>
<dbReference type="PROSITE" id="PS51732">
    <property type="entry name" value="ASN_GLN_ASE_3"/>
    <property type="match status" value="1"/>
</dbReference>
<feature type="domain" description="Asparaginase/glutaminase C-terminal" evidence="10">
    <location>
        <begin position="326"/>
        <end position="433"/>
    </location>
</feature>
<dbReference type="Gene3D" id="3.40.50.1170">
    <property type="entry name" value="L-asparaginase, N-terminal domain"/>
    <property type="match status" value="1"/>
</dbReference>
<dbReference type="Pfam" id="PF00710">
    <property type="entry name" value="Asparaginase"/>
    <property type="match status" value="1"/>
</dbReference>
<evidence type="ECO:0000256" key="5">
    <source>
        <dbReference type="ARBA" id="ARBA00061199"/>
    </source>
</evidence>
<dbReference type="Pfam" id="PF13637">
    <property type="entry name" value="Ank_4"/>
    <property type="match status" value="1"/>
</dbReference>
<dbReference type="InterPro" id="IPR002110">
    <property type="entry name" value="Ankyrin_rpt"/>
</dbReference>
<evidence type="ECO:0000256" key="6">
    <source>
        <dbReference type="PROSITE-ProRule" id="PRU00023"/>
    </source>
</evidence>
<dbReference type="SFLD" id="SFLDS00057">
    <property type="entry name" value="Glutaminase/Asparaginase"/>
    <property type="match status" value="1"/>
</dbReference>
<dbReference type="Pfam" id="PF17763">
    <property type="entry name" value="Asparaginase_C"/>
    <property type="match status" value="1"/>
</dbReference>
<dbReference type="Gene3D" id="3.40.50.40">
    <property type="match status" value="1"/>
</dbReference>
<dbReference type="SMART" id="SM00870">
    <property type="entry name" value="Asparaginase"/>
    <property type="match status" value="1"/>
</dbReference>
<feature type="domain" description="L-asparaginase N-terminal" evidence="9">
    <location>
        <begin position="87"/>
        <end position="304"/>
    </location>
</feature>
<feature type="region of interest" description="Disordered" evidence="8">
    <location>
        <begin position="1"/>
        <end position="68"/>
    </location>
</feature>
<dbReference type="SMART" id="SM00248">
    <property type="entry name" value="ANK"/>
    <property type="match status" value="4"/>
</dbReference>
<evidence type="ECO:0000313" key="11">
    <source>
        <dbReference type="EnsemblMetazoa" id="XP_016662161.1"/>
    </source>
</evidence>
<dbReference type="PRINTS" id="PR00139">
    <property type="entry name" value="ASNGLNASE"/>
</dbReference>
<feature type="compositionally biased region" description="Polar residues" evidence="8">
    <location>
        <begin position="34"/>
        <end position="66"/>
    </location>
</feature>
<dbReference type="CDD" id="cd08963">
    <property type="entry name" value="L-asparaginase_I"/>
    <property type="match status" value="1"/>
</dbReference>
<dbReference type="InterPro" id="IPR037152">
    <property type="entry name" value="L-asparaginase_N_sf"/>
</dbReference>
<dbReference type="PANTHER" id="PTHR11707:SF28">
    <property type="entry name" value="60 KDA LYSOPHOSPHOLIPASE"/>
    <property type="match status" value="1"/>
</dbReference>
<dbReference type="SUPFAM" id="SSF48403">
    <property type="entry name" value="Ankyrin repeat"/>
    <property type="match status" value="1"/>
</dbReference>
<dbReference type="PROSITE" id="PS00917">
    <property type="entry name" value="ASN_GLN_ASE_2"/>
    <property type="match status" value="1"/>
</dbReference>
<dbReference type="GO" id="GO:0004067">
    <property type="term" value="F:asparaginase activity"/>
    <property type="evidence" value="ECO:0007669"/>
    <property type="project" value="UniProtKB-UniRule"/>
</dbReference>
<dbReference type="InterPro" id="IPR027474">
    <property type="entry name" value="L-asparaginase_N"/>
</dbReference>
<dbReference type="AlphaFoldDB" id="A0A8R2H8G3"/>
<reference evidence="11" key="2">
    <citation type="submission" date="2022-06" db="UniProtKB">
        <authorList>
            <consortium name="EnsemblMetazoa"/>
        </authorList>
    </citation>
    <scope>IDENTIFICATION</scope>
</reference>
<dbReference type="EnsemblMetazoa" id="XM_016806672.2">
    <property type="protein sequence ID" value="XP_016662161.1"/>
    <property type="gene ID" value="LOC100164179"/>
</dbReference>
<evidence type="ECO:0000259" key="9">
    <source>
        <dbReference type="Pfam" id="PF00710"/>
    </source>
</evidence>
<dbReference type="PIRSF" id="PIRSF500176">
    <property type="entry name" value="L_ASNase"/>
    <property type="match status" value="1"/>
</dbReference>
<keyword evidence="3" id="KW-0378">Hydrolase</keyword>
<keyword evidence="4 6" id="KW-0040">ANK repeat</keyword>
<dbReference type="PANTHER" id="PTHR11707">
    <property type="entry name" value="L-ASPARAGINASE"/>
    <property type="match status" value="1"/>
</dbReference>
<dbReference type="InterPro" id="IPR027473">
    <property type="entry name" value="L-asparaginase_C"/>
</dbReference>
<feature type="repeat" description="ANK" evidence="6">
    <location>
        <begin position="526"/>
        <end position="558"/>
    </location>
</feature>
<dbReference type="RefSeq" id="XP_016662161.1">
    <property type="nucleotide sequence ID" value="XM_016806672.2"/>
</dbReference>
<dbReference type="GO" id="GO:0009066">
    <property type="term" value="P:aspartate family amino acid metabolic process"/>
    <property type="evidence" value="ECO:0007669"/>
    <property type="project" value="UniProtKB-ARBA"/>
</dbReference>
<dbReference type="PROSITE" id="PS50088">
    <property type="entry name" value="ANK_REPEAT"/>
    <property type="match status" value="2"/>
</dbReference>
<accession>A0A8R2H8G3</accession>
<dbReference type="FunFam" id="3.40.50.40:FF:000001">
    <property type="entry name" value="L-asparaginase 1"/>
    <property type="match status" value="1"/>
</dbReference>
<evidence type="ECO:0000256" key="2">
    <source>
        <dbReference type="ARBA" id="ARBA00022737"/>
    </source>
</evidence>
<evidence type="ECO:0000256" key="4">
    <source>
        <dbReference type="ARBA" id="ARBA00023043"/>
    </source>
</evidence>
<dbReference type="OrthoDB" id="542841at2759"/>
<name>A0A8R2H8G3_ACYPI</name>
<reference evidence="12" key="1">
    <citation type="submission" date="2010-06" db="EMBL/GenBank/DDBJ databases">
        <authorList>
            <person name="Jiang H."/>
            <person name="Abraham K."/>
            <person name="Ali S."/>
            <person name="Alsbrooks S.L."/>
            <person name="Anim B.N."/>
            <person name="Anosike U.S."/>
            <person name="Attaway T."/>
            <person name="Bandaranaike D.P."/>
            <person name="Battles P.K."/>
            <person name="Bell S.N."/>
            <person name="Bell A.V."/>
            <person name="Beltran B."/>
            <person name="Bickham C."/>
            <person name="Bustamante Y."/>
            <person name="Caleb T."/>
            <person name="Canada A."/>
            <person name="Cardenas V."/>
            <person name="Carter K."/>
            <person name="Chacko J."/>
            <person name="Chandrabose M.N."/>
            <person name="Chavez D."/>
            <person name="Chavez A."/>
            <person name="Chen L."/>
            <person name="Chu H.-S."/>
            <person name="Claassen K.J."/>
            <person name="Cockrell R."/>
            <person name="Collins M."/>
            <person name="Cooper J.A."/>
            <person name="Cree A."/>
            <person name="Curry S.M."/>
            <person name="Da Y."/>
            <person name="Dao M.D."/>
            <person name="Das B."/>
            <person name="Davila M.-L."/>
            <person name="Davy-Carroll L."/>
            <person name="Denson S."/>
            <person name="Dinh H."/>
            <person name="Ebong V.E."/>
            <person name="Edwards J.R."/>
            <person name="Egan A."/>
            <person name="El-Daye J."/>
            <person name="Escobedo L."/>
            <person name="Fernandez S."/>
            <person name="Fernando P.R."/>
            <person name="Flagg N."/>
            <person name="Forbes L.D."/>
            <person name="Fowler R.G."/>
            <person name="Fu Q."/>
            <person name="Gabisi R.A."/>
            <person name="Ganer J."/>
            <person name="Garbino Pronczuk A."/>
            <person name="Garcia R.M."/>
            <person name="Garner T."/>
            <person name="Garrett T.E."/>
            <person name="Gonzalez D.A."/>
            <person name="Hamid H."/>
            <person name="Hawkins E.S."/>
            <person name="Hirani K."/>
            <person name="Hogues M.E."/>
            <person name="Hollins B."/>
            <person name="Hsiao C.-H."/>
            <person name="Jabil R."/>
            <person name="James M.L."/>
            <person name="Jhangiani S.N."/>
            <person name="Johnson B."/>
            <person name="Johnson Q."/>
            <person name="Joshi V."/>
            <person name="Kalu J.B."/>
            <person name="Kam C."/>
            <person name="Kashfia A."/>
            <person name="Keebler J."/>
            <person name="Kisamo H."/>
            <person name="Kovar C.L."/>
            <person name="Lago L.A."/>
            <person name="Lai C.-Y."/>
            <person name="Laidlaw J."/>
            <person name="Lara F."/>
            <person name="Le T.-K."/>
            <person name="Lee S.L."/>
            <person name="Legall F.H."/>
            <person name="Lemon S.J."/>
            <person name="Lewis L.R."/>
            <person name="Li B."/>
            <person name="Liu Y."/>
            <person name="Liu Y.-S."/>
            <person name="Lopez J."/>
            <person name="Lozado R.J."/>
            <person name="Lu J."/>
            <person name="Madu R.C."/>
            <person name="Maheshwari M."/>
            <person name="Maheshwari R."/>
            <person name="Malloy K."/>
            <person name="Martinez E."/>
            <person name="Mathew T."/>
            <person name="Mercado I.C."/>
            <person name="Mercado C."/>
            <person name="Meyer B."/>
            <person name="Montgomery K."/>
            <person name="Morgan M.B."/>
            <person name="Munidasa M."/>
            <person name="Nazareth L.V."/>
            <person name="Nelson J."/>
            <person name="Ng B.M."/>
            <person name="Nguyen N.B."/>
            <person name="Nguyen P.Q."/>
            <person name="Nguyen T."/>
            <person name="Obregon M."/>
            <person name="Okwuonu G.O."/>
            <person name="Onwere C.G."/>
            <person name="Orozco G."/>
            <person name="Parra A."/>
            <person name="Patel S."/>
            <person name="Patil S."/>
            <person name="Perez A."/>
            <person name="Perez Y."/>
            <person name="Pham C."/>
            <person name="Primus E.L."/>
            <person name="Pu L.-L."/>
            <person name="Puazo M."/>
            <person name="Qin X."/>
            <person name="Quiroz J.B."/>
            <person name="Reese J."/>
            <person name="Richards S."/>
            <person name="Rives C.M."/>
            <person name="Robberts R."/>
            <person name="Ruiz S.J."/>
            <person name="Ruiz M.J."/>
            <person name="Santibanez J."/>
            <person name="Schneider B.W."/>
            <person name="Sisson I."/>
            <person name="Smith M."/>
            <person name="Sodergren E."/>
            <person name="Song X.-Z."/>
            <person name="Song B.B."/>
            <person name="Summersgill H."/>
            <person name="Thelus R."/>
            <person name="Thornton R.D."/>
            <person name="Trejos Z.Y."/>
            <person name="Usmani K."/>
            <person name="Vattathil S."/>
            <person name="Villasana D."/>
            <person name="Walker D.L."/>
            <person name="Wang S."/>
            <person name="Wang K."/>
            <person name="White C.S."/>
            <person name="Williams A.C."/>
            <person name="Williamson J."/>
            <person name="Wilson K."/>
            <person name="Woghiren I.O."/>
            <person name="Woodworth J.R."/>
            <person name="Worley K.C."/>
            <person name="Wright R.A."/>
            <person name="Wu W."/>
            <person name="Young L."/>
            <person name="Zhang L."/>
            <person name="Zhang J."/>
            <person name="Zhu Y."/>
            <person name="Muzny D.M."/>
            <person name="Weinstock G."/>
            <person name="Gibbs R.A."/>
        </authorList>
    </citation>
    <scope>NUCLEOTIDE SEQUENCE [LARGE SCALE GENOMIC DNA]</scope>
    <source>
        <strain evidence="12">LSR1</strain>
    </source>
</reference>
<dbReference type="SUPFAM" id="SSF53774">
    <property type="entry name" value="Glutaminase/Asparaginase"/>
    <property type="match status" value="1"/>
</dbReference>
<evidence type="ECO:0000313" key="12">
    <source>
        <dbReference type="Proteomes" id="UP000007819"/>
    </source>
</evidence>
<feature type="region of interest" description="Disordered" evidence="8">
    <location>
        <begin position="693"/>
        <end position="717"/>
    </location>
</feature>